<comment type="caution">
    <text evidence="1">The sequence shown here is derived from an EMBL/GenBank/DDBJ whole genome shotgun (WGS) entry which is preliminary data.</text>
</comment>
<evidence type="ECO:0000313" key="1">
    <source>
        <dbReference type="EMBL" id="EMJ36333.1"/>
    </source>
</evidence>
<evidence type="ECO:0000313" key="2">
    <source>
        <dbReference type="Proteomes" id="UP000012164"/>
    </source>
</evidence>
<protein>
    <submittedName>
        <fullName evidence="1">Uncharacterized protein</fullName>
    </submittedName>
</protein>
<organism evidence="1 2">
    <name type="scientific">Leptospira interrogans str. FPW1039</name>
    <dbReference type="NCBI Taxonomy" id="1193040"/>
    <lineage>
        <taxon>Bacteria</taxon>
        <taxon>Pseudomonadati</taxon>
        <taxon>Spirochaetota</taxon>
        <taxon>Spirochaetia</taxon>
        <taxon>Leptospirales</taxon>
        <taxon>Leptospiraceae</taxon>
        <taxon>Leptospira</taxon>
    </lineage>
</organism>
<proteinExistence type="predicted"/>
<name>A0A0F6IE58_LEPIR</name>
<dbReference type="Proteomes" id="UP000012164">
    <property type="component" value="Unassembled WGS sequence"/>
</dbReference>
<sequence length="42" mass="5109">MEKIRIRFKNIFFPIEVCKINLRILFSSPKNDLEFVPKSQRI</sequence>
<accession>A0A0F6IE58</accession>
<reference evidence="1 2" key="1">
    <citation type="submission" date="2013-01" db="EMBL/GenBank/DDBJ databases">
        <authorList>
            <person name="Harkins D.M."/>
            <person name="Durkin A.S."/>
            <person name="Brinkac L.M."/>
            <person name="Haft D.H."/>
            <person name="Selengut J.D."/>
            <person name="Sanka R."/>
            <person name="DePew J."/>
            <person name="Purushe J."/>
            <person name="Peacock S.J."/>
            <person name="Thaipadungpanit J."/>
            <person name="Wuthiekanun V.W."/>
            <person name="Day N.P."/>
            <person name="Vinetz J.M."/>
            <person name="Sutton G.G."/>
            <person name="Nierman W.C."/>
            <person name="Fouts D.E."/>
        </authorList>
    </citation>
    <scope>NUCLEOTIDE SEQUENCE [LARGE SCALE GENOMIC DNA]</scope>
    <source>
        <strain evidence="1 2">FPW1039</strain>
    </source>
</reference>
<gene>
    <name evidence="1" type="ORF">LEP1GSC079_2634</name>
</gene>
<dbReference type="EMBL" id="AKWR02000133">
    <property type="protein sequence ID" value="EMJ36333.1"/>
    <property type="molecule type" value="Genomic_DNA"/>
</dbReference>
<dbReference type="AlphaFoldDB" id="A0A0F6IE58"/>